<evidence type="ECO:0000256" key="3">
    <source>
        <dbReference type="SAM" id="Phobius"/>
    </source>
</evidence>
<feature type="compositionally biased region" description="Polar residues" evidence="2">
    <location>
        <begin position="376"/>
        <end position="387"/>
    </location>
</feature>
<name>A0ABQ1FAU0_9BACL</name>
<evidence type="ECO:0000256" key="2">
    <source>
        <dbReference type="SAM" id="MobiDB-lite"/>
    </source>
</evidence>
<keyword evidence="1" id="KW-0175">Coiled coil</keyword>
<keyword evidence="3" id="KW-0812">Transmembrane</keyword>
<dbReference type="Proteomes" id="UP000615455">
    <property type="component" value="Unassembled WGS sequence"/>
</dbReference>
<accession>A0ABQ1FAU0</accession>
<sequence length="387" mass="42739">MKSRRRQTILKYSIYVGIIVTVATSSVGFASYRFYNAKLIKERSNFQQQLLEEKEKLKIYESKNRVGWVLLTDKKAGETILEADVKKQELPDYFTPTNLVLKKEDVVGKTIKINALTSSAITVEMVYASGPLAADVRKEETEYIKLPLRAEKGQTTVDIRVVFPNGEDYVVISKKKLNDFDLDKQQAFFTDNEEEALMLQSALVDAYINNAELYMKAYVEPEMQAAPIANYLPNLDVISLLKSDPMIVDRAKWGLVDRLRKSLDDRLKEIEEAKKVRVGADAPQNSGVIKRKKPDGATAATPTDQQQKPVQGGVNSIANQSNNPTIQQPGTTNNSTKESTSKDKAAKNGAASSNSGQDTIFPSTVSEIPPNLAPADSSSTPNLLGGE</sequence>
<keyword evidence="3" id="KW-0472">Membrane</keyword>
<feature type="compositionally biased region" description="Polar residues" evidence="2">
    <location>
        <begin position="300"/>
        <end position="330"/>
    </location>
</feature>
<feature type="transmembrane region" description="Helical" evidence="3">
    <location>
        <begin position="12"/>
        <end position="35"/>
    </location>
</feature>
<feature type="coiled-coil region" evidence="1">
    <location>
        <begin position="36"/>
        <end position="63"/>
    </location>
</feature>
<organism evidence="4 5">
    <name type="scientific">Paenibacillus marchantiophytorum</name>
    <dbReference type="NCBI Taxonomy" id="1619310"/>
    <lineage>
        <taxon>Bacteria</taxon>
        <taxon>Bacillati</taxon>
        <taxon>Bacillota</taxon>
        <taxon>Bacilli</taxon>
        <taxon>Bacillales</taxon>
        <taxon>Paenibacillaceae</taxon>
        <taxon>Paenibacillus</taxon>
    </lineage>
</organism>
<proteinExistence type="predicted"/>
<evidence type="ECO:0008006" key="6">
    <source>
        <dbReference type="Google" id="ProtNLM"/>
    </source>
</evidence>
<keyword evidence="3" id="KW-1133">Transmembrane helix</keyword>
<evidence type="ECO:0000313" key="4">
    <source>
        <dbReference type="EMBL" id="GGA04934.1"/>
    </source>
</evidence>
<dbReference type="RefSeq" id="WP_189018599.1">
    <property type="nucleotide sequence ID" value="NZ_BMHE01000047.1"/>
</dbReference>
<feature type="compositionally biased region" description="Polar residues" evidence="2">
    <location>
        <begin position="357"/>
        <end position="366"/>
    </location>
</feature>
<dbReference type="EMBL" id="BMHE01000047">
    <property type="protein sequence ID" value="GGA04934.1"/>
    <property type="molecule type" value="Genomic_DNA"/>
</dbReference>
<gene>
    <name evidence="4" type="ORF">GCM10008018_58530</name>
</gene>
<reference evidence="5" key="1">
    <citation type="journal article" date="2019" name="Int. J. Syst. Evol. Microbiol.">
        <title>The Global Catalogue of Microorganisms (GCM) 10K type strain sequencing project: providing services to taxonomists for standard genome sequencing and annotation.</title>
        <authorList>
            <consortium name="The Broad Institute Genomics Platform"/>
            <consortium name="The Broad Institute Genome Sequencing Center for Infectious Disease"/>
            <person name="Wu L."/>
            <person name="Ma J."/>
        </authorList>
    </citation>
    <scope>NUCLEOTIDE SEQUENCE [LARGE SCALE GENOMIC DNA]</scope>
    <source>
        <strain evidence="5">CGMCC 1.15043</strain>
    </source>
</reference>
<comment type="caution">
    <text evidence="4">The sequence shown here is derived from an EMBL/GenBank/DDBJ whole genome shotgun (WGS) entry which is preliminary data.</text>
</comment>
<feature type="region of interest" description="Disordered" evidence="2">
    <location>
        <begin position="277"/>
        <end position="387"/>
    </location>
</feature>
<protein>
    <recommendedName>
        <fullName evidence="6">SAF domain-containing protein</fullName>
    </recommendedName>
</protein>
<dbReference type="CDD" id="cd11614">
    <property type="entry name" value="SAF_CpaB_FlgA_like"/>
    <property type="match status" value="1"/>
</dbReference>
<keyword evidence="5" id="KW-1185">Reference proteome</keyword>
<evidence type="ECO:0000256" key="1">
    <source>
        <dbReference type="SAM" id="Coils"/>
    </source>
</evidence>
<feature type="compositionally biased region" description="Low complexity" evidence="2">
    <location>
        <begin position="347"/>
        <end position="356"/>
    </location>
</feature>
<evidence type="ECO:0000313" key="5">
    <source>
        <dbReference type="Proteomes" id="UP000615455"/>
    </source>
</evidence>